<reference evidence="4 5" key="1">
    <citation type="submission" date="2018-06" db="EMBL/GenBank/DDBJ databases">
        <authorList>
            <consortium name="Pathogen Informatics"/>
            <person name="Doyle S."/>
        </authorList>
    </citation>
    <scope>NUCLEOTIDE SEQUENCE [LARGE SCALE GENOMIC DNA]</scope>
    <source>
        <strain evidence="4 5">NCTC10638</strain>
    </source>
</reference>
<protein>
    <submittedName>
        <fullName evidence="4">Phosphate transport system permease protein pstC</fullName>
    </submittedName>
</protein>
<evidence type="ECO:0000256" key="3">
    <source>
        <dbReference type="ARBA" id="ARBA00022475"/>
    </source>
</evidence>
<comment type="subcellular location">
    <subcellularLocation>
        <location evidence="1">Cell membrane</location>
        <topology evidence="1">Multi-pass membrane protein</topology>
    </subcellularLocation>
</comment>
<keyword evidence="2" id="KW-0813">Transport</keyword>
<evidence type="ECO:0000313" key="4">
    <source>
        <dbReference type="EMBL" id="STY63708.1"/>
    </source>
</evidence>
<dbReference type="AlphaFoldDB" id="A0A378NCM9"/>
<dbReference type="PANTHER" id="PTHR30425">
    <property type="entry name" value="PHOSPHATE TRANSPORT SYSTEM PERMEASE PROTEIN PST"/>
    <property type="match status" value="1"/>
</dbReference>
<keyword evidence="3" id="KW-1003">Cell membrane</keyword>
<accession>A0A378NCM9</accession>
<dbReference type="InterPro" id="IPR051124">
    <property type="entry name" value="Phosphate_Transport_Permease"/>
</dbReference>
<keyword evidence="3" id="KW-0472">Membrane</keyword>
<dbReference type="PANTHER" id="PTHR30425:SF1">
    <property type="entry name" value="PHOSPHATE TRANSPORT SYSTEM PERMEASE PROTEIN PSTC"/>
    <property type="match status" value="1"/>
</dbReference>
<evidence type="ECO:0000313" key="5">
    <source>
        <dbReference type="Proteomes" id="UP000254802"/>
    </source>
</evidence>
<evidence type="ECO:0000256" key="1">
    <source>
        <dbReference type="ARBA" id="ARBA00004651"/>
    </source>
</evidence>
<dbReference type="EMBL" id="UGPN01000002">
    <property type="protein sequence ID" value="STY63708.1"/>
    <property type="molecule type" value="Genomic_DNA"/>
</dbReference>
<name>A0A378NCM9_MANHA</name>
<dbReference type="GO" id="GO:0005886">
    <property type="term" value="C:plasma membrane"/>
    <property type="evidence" value="ECO:0007669"/>
    <property type="project" value="UniProtKB-SubCell"/>
</dbReference>
<proteinExistence type="predicted"/>
<dbReference type="Proteomes" id="UP000254802">
    <property type="component" value="Unassembled WGS sequence"/>
</dbReference>
<evidence type="ECO:0000256" key="2">
    <source>
        <dbReference type="ARBA" id="ARBA00022448"/>
    </source>
</evidence>
<sequence length="96" mass="10626">MESRATLHQNRSNRCNYARLGRALGETMAVTFVIGNAFMLPDSVFSPSTSIASAIANEFNEAGGLQKSAFDEPRANSVPYYFDCFSRFTFINRTNG</sequence>
<organism evidence="4 5">
    <name type="scientific">Mannheimia haemolytica</name>
    <name type="common">Pasteurella haemolytica</name>
    <dbReference type="NCBI Taxonomy" id="75985"/>
    <lineage>
        <taxon>Bacteria</taxon>
        <taxon>Pseudomonadati</taxon>
        <taxon>Pseudomonadota</taxon>
        <taxon>Gammaproteobacteria</taxon>
        <taxon>Pasteurellales</taxon>
        <taxon>Pasteurellaceae</taxon>
        <taxon>Mannheimia</taxon>
    </lineage>
</organism>
<gene>
    <name evidence="4" type="primary">pstC_1</name>
    <name evidence="4" type="ORF">NCTC10638_02877</name>
</gene>